<proteinExistence type="predicted"/>
<name>A0AAN6D791_9ASCO</name>
<comment type="caution">
    <text evidence="2">The sequence shown here is derived from an EMBL/GenBank/DDBJ whole genome shotgun (WGS) entry which is preliminary data.</text>
</comment>
<gene>
    <name evidence="2" type="ORF">KL933_002047</name>
</gene>
<dbReference type="Proteomes" id="UP000738402">
    <property type="component" value="Unassembled WGS sequence"/>
</dbReference>
<accession>A0AAN6D791</accession>
<organism evidence="2 3">
    <name type="scientific">Ogataea haglerorum</name>
    <dbReference type="NCBI Taxonomy" id="1937702"/>
    <lineage>
        <taxon>Eukaryota</taxon>
        <taxon>Fungi</taxon>
        <taxon>Dikarya</taxon>
        <taxon>Ascomycota</taxon>
        <taxon>Saccharomycotina</taxon>
        <taxon>Pichiomycetes</taxon>
        <taxon>Pichiales</taxon>
        <taxon>Pichiaceae</taxon>
        <taxon>Ogataea</taxon>
    </lineage>
</organism>
<dbReference type="AlphaFoldDB" id="A0AAN6D791"/>
<evidence type="ECO:0000313" key="3">
    <source>
        <dbReference type="Proteomes" id="UP000738402"/>
    </source>
</evidence>
<sequence>MQQTNPRPWDQRQLSGADLVSKSSSPLKVPVPELPIVWHIRAFPNVVLPVGLKCGLLRTLQTRRPSQEAPLRLRRGPCKIARKAMELAQSRSSLREKDDMTRKCQSSCGRASKYRMNIFYCLSRLRKDDAAIYSQLNEK</sequence>
<dbReference type="EMBL" id="JAHLUH010000005">
    <property type="protein sequence ID" value="KAG7727921.1"/>
    <property type="molecule type" value="Genomic_DNA"/>
</dbReference>
<evidence type="ECO:0000313" key="2">
    <source>
        <dbReference type="EMBL" id="KAG7727921.1"/>
    </source>
</evidence>
<protein>
    <submittedName>
        <fullName evidence="2">Uncharacterized protein</fullName>
    </submittedName>
</protein>
<feature type="region of interest" description="Disordered" evidence="1">
    <location>
        <begin position="1"/>
        <end position="24"/>
    </location>
</feature>
<reference evidence="2" key="1">
    <citation type="journal article" date="2021" name="G3 (Bethesda)">
        <title>Genomic diversity, chromosomal rearrangements, and interspecies hybridization in the ogataea polymorpha species complex.</title>
        <authorList>
            <person name="Hanson S.J."/>
            <person name="Cinneide E.O."/>
            <person name="Salzberg L.I."/>
            <person name="Wolfe K.H."/>
            <person name="McGowan J."/>
            <person name="Fitzpatrick D.A."/>
            <person name="Matlin K."/>
        </authorList>
    </citation>
    <scope>NUCLEOTIDE SEQUENCE</scope>
    <source>
        <strain evidence="2">83-405-1</strain>
    </source>
</reference>
<evidence type="ECO:0000256" key="1">
    <source>
        <dbReference type="SAM" id="MobiDB-lite"/>
    </source>
</evidence>